<dbReference type="EMBL" id="JF284551">
    <property type="protein sequence ID" value="AEL23097.1"/>
    <property type="molecule type" value="mRNA"/>
</dbReference>
<dbReference type="PANTHER" id="PTHR46228">
    <property type="entry name" value="KELCH DOMAIN-CONTAINING PROTEIN"/>
    <property type="match status" value="1"/>
</dbReference>
<dbReference type="AlphaFoldDB" id="G0ZJA0"/>
<dbReference type="SUPFAM" id="SSF117281">
    <property type="entry name" value="Kelch motif"/>
    <property type="match status" value="1"/>
</dbReference>
<organism evidence="4">
    <name type="scientific">Cherax quadricarinatus</name>
    <name type="common">Australian red claw crayfish</name>
    <dbReference type="NCBI Taxonomy" id="27406"/>
    <lineage>
        <taxon>Eukaryota</taxon>
        <taxon>Metazoa</taxon>
        <taxon>Ecdysozoa</taxon>
        <taxon>Arthropoda</taxon>
        <taxon>Crustacea</taxon>
        <taxon>Multicrustacea</taxon>
        <taxon>Malacostraca</taxon>
        <taxon>Eumalacostraca</taxon>
        <taxon>Eucarida</taxon>
        <taxon>Decapoda</taxon>
        <taxon>Pleocyemata</taxon>
        <taxon>Astacidea</taxon>
        <taxon>Parastacoidea</taxon>
        <taxon>Parastacidae</taxon>
        <taxon>Cherax</taxon>
    </lineage>
</organism>
<reference evidence="4" key="1">
    <citation type="journal article" date="2011" name="Dev. Comp. Immunol.">
        <title>Differential gene expression profile from haematopoietic tissue stem cells of red claw crayfish, Cherax quadricarinatus, in response to WSSV infection.</title>
        <authorList>
            <person name="Liu H.P."/>
            <person name="Chen R.Y."/>
            <person name="Zhang Q.X."/>
            <person name="Peng H."/>
            <person name="Wang K.J."/>
        </authorList>
    </citation>
    <scope>NUCLEOTIDE SEQUENCE</scope>
</reference>
<dbReference type="Gene3D" id="2.120.10.80">
    <property type="entry name" value="Kelch-type beta propeller"/>
    <property type="match status" value="1"/>
</dbReference>
<feature type="non-terminal residue" evidence="4">
    <location>
        <position position="118"/>
    </location>
</feature>
<dbReference type="PANTHER" id="PTHR46228:SF2">
    <property type="entry name" value="KELCH REPEAT PROTEIN (AFU_ORTHOLOGUE AFUA_4G14350)"/>
    <property type="match status" value="1"/>
</dbReference>
<keyword evidence="2" id="KW-0677">Repeat</keyword>
<evidence type="ECO:0000256" key="3">
    <source>
        <dbReference type="SAM" id="MobiDB-lite"/>
    </source>
</evidence>
<dbReference type="InterPro" id="IPR015915">
    <property type="entry name" value="Kelch-typ_b-propeller"/>
</dbReference>
<keyword evidence="1" id="KW-0880">Kelch repeat</keyword>
<protein>
    <submittedName>
        <fullName evidence="4">Kelch domain containing 2-like protein</fullName>
    </submittedName>
</protein>
<sequence length="118" mass="13564">TSDEYENSSNSLWRLHLPTLTWELLFPEGIPPFPCDKAACWVFKNRFYVFGGFGPSRELHTMSGVKVNFVRDSVFPSGWIDQLVYYDIENNKWVWPETRGPKPSPRAAHTADITGDKV</sequence>
<feature type="non-terminal residue" evidence="4">
    <location>
        <position position="1"/>
    </location>
</feature>
<evidence type="ECO:0000256" key="1">
    <source>
        <dbReference type="ARBA" id="ARBA00022441"/>
    </source>
</evidence>
<name>G0ZJA0_CHEQU</name>
<reference evidence="4" key="2">
    <citation type="submission" date="2011-02" db="EMBL/GenBank/DDBJ databases">
        <authorList>
            <person name="Liu H.-P."/>
            <person name="Chen R.-Y."/>
            <person name="Zhang Q.-X."/>
            <person name="Peng H."/>
            <person name="Wang K.-J."/>
        </authorList>
    </citation>
    <scope>NUCLEOTIDE SEQUENCE</scope>
</reference>
<dbReference type="Pfam" id="PF24681">
    <property type="entry name" value="Kelch_KLHDC2_KLHL20_DRC7"/>
    <property type="match status" value="1"/>
</dbReference>
<evidence type="ECO:0000256" key="2">
    <source>
        <dbReference type="ARBA" id="ARBA00022737"/>
    </source>
</evidence>
<feature type="region of interest" description="Disordered" evidence="3">
    <location>
        <begin position="97"/>
        <end position="118"/>
    </location>
</feature>
<accession>G0ZJA0</accession>
<evidence type="ECO:0000313" key="4">
    <source>
        <dbReference type="EMBL" id="AEL23097.1"/>
    </source>
</evidence>
<dbReference type="OrthoDB" id="6329155at2759"/>
<proteinExistence type="evidence at transcript level"/>